<gene>
    <name evidence="2" type="ORF">H8Z76_04750</name>
</gene>
<feature type="compositionally biased region" description="Basic and acidic residues" evidence="1">
    <location>
        <begin position="52"/>
        <end position="72"/>
    </location>
</feature>
<dbReference type="Proteomes" id="UP000621540">
    <property type="component" value="Unassembled WGS sequence"/>
</dbReference>
<keyword evidence="3" id="KW-1185">Reference proteome</keyword>
<protein>
    <submittedName>
        <fullName evidence="2">Uncharacterized protein</fullName>
    </submittedName>
</protein>
<proteinExistence type="predicted"/>
<evidence type="ECO:0000313" key="2">
    <source>
        <dbReference type="EMBL" id="MBC5753346.1"/>
    </source>
</evidence>
<name>A0ABR7I8S5_9FIRM</name>
<sequence length="205" mass="23282">MIDKIDGGSPYDYPKITNKRSAGIHAYDAAWQNAISEKEKQEDPGVILDIGANREKKQPEKEQPQSQKDRTETSGGGFTWEQLKASVRSMISFLKETWRTIWEDAPAEEKKDPVETTDDAEQIAAQNEAWADERIEEAEKQVQMQAVLKSRNLDSLAAILSENGKKHLAKNTTLLTTYDRRGRIVAIDEAERERILHGDKNFIKL</sequence>
<feature type="region of interest" description="Disordered" evidence="1">
    <location>
        <begin position="35"/>
        <end position="79"/>
    </location>
</feature>
<dbReference type="EMBL" id="JACOQH010000002">
    <property type="protein sequence ID" value="MBC5753346.1"/>
    <property type="molecule type" value="Genomic_DNA"/>
</dbReference>
<dbReference type="RefSeq" id="WP_186981799.1">
    <property type="nucleotide sequence ID" value="NZ_JACOQH010000002.1"/>
</dbReference>
<reference evidence="2 3" key="1">
    <citation type="submission" date="2020-08" db="EMBL/GenBank/DDBJ databases">
        <title>Genome public.</title>
        <authorList>
            <person name="Liu C."/>
            <person name="Sun Q."/>
        </authorList>
    </citation>
    <scope>NUCLEOTIDE SEQUENCE [LARGE SCALE GENOMIC DNA]</scope>
    <source>
        <strain evidence="2 3">BX0805</strain>
    </source>
</reference>
<accession>A0ABR7I8S5</accession>
<comment type="caution">
    <text evidence="2">The sequence shown here is derived from an EMBL/GenBank/DDBJ whole genome shotgun (WGS) entry which is preliminary data.</text>
</comment>
<evidence type="ECO:0000313" key="3">
    <source>
        <dbReference type="Proteomes" id="UP000621540"/>
    </source>
</evidence>
<organism evidence="2 3">
    <name type="scientific">Roseburia yibonii</name>
    <dbReference type="NCBI Taxonomy" id="2763063"/>
    <lineage>
        <taxon>Bacteria</taxon>
        <taxon>Bacillati</taxon>
        <taxon>Bacillota</taxon>
        <taxon>Clostridia</taxon>
        <taxon>Lachnospirales</taxon>
        <taxon>Lachnospiraceae</taxon>
        <taxon>Roseburia</taxon>
    </lineage>
</organism>
<evidence type="ECO:0000256" key="1">
    <source>
        <dbReference type="SAM" id="MobiDB-lite"/>
    </source>
</evidence>